<accession>A0A516Q4A2</accession>
<evidence type="ECO:0000313" key="2">
    <source>
        <dbReference type="EMBL" id="QDP98202.1"/>
    </source>
</evidence>
<evidence type="ECO:0000256" key="1">
    <source>
        <dbReference type="SAM" id="Phobius"/>
    </source>
</evidence>
<protein>
    <submittedName>
        <fullName evidence="2">Uncharacterized protein</fullName>
    </submittedName>
</protein>
<dbReference type="AlphaFoldDB" id="A0A516Q4A2"/>
<keyword evidence="1" id="KW-0812">Transmembrane</keyword>
<keyword evidence="3" id="KW-1185">Reference proteome</keyword>
<keyword evidence="1" id="KW-0472">Membrane</keyword>
<dbReference type="Proteomes" id="UP000319263">
    <property type="component" value="Chromosome"/>
</dbReference>
<dbReference type="PROSITE" id="PS51257">
    <property type="entry name" value="PROKAR_LIPOPROTEIN"/>
    <property type="match status" value="1"/>
</dbReference>
<feature type="transmembrane region" description="Helical" evidence="1">
    <location>
        <begin position="63"/>
        <end position="84"/>
    </location>
</feature>
<organism evidence="2 3">
    <name type="scientific">Microlunatus elymi</name>
    <dbReference type="NCBI Taxonomy" id="2596828"/>
    <lineage>
        <taxon>Bacteria</taxon>
        <taxon>Bacillati</taxon>
        <taxon>Actinomycetota</taxon>
        <taxon>Actinomycetes</taxon>
        <taxon>Propionibacteriales</taxon>
        <taxon>Propionibacteriaceae</taxon>
        <taxon>Microlunatus</taxon>
    </lineage>
</organism>
<dbReference type="KEGG" id="mik:FOE78_21905"/>
<keyword evidence="1" id="KW-1133">Transmembrane helix</keyword>
<feature type="transmembrane region" description="Helical" evidence="1">
    <location>
        <begin position="20"/>
        <end position="43"/>
    </location>
</feature>
<dbReference type="OrthoDB" id="5119885at2"/>
<evidence type="ECO:0000313" key="3">
    <source>
        <dbReference type="Proteomes" id="UP000319263"/>
    </source>
</evidence>
<reference evidence="2 3" key="1">
    <citation type="submission" date="2019-07" db="EMBL/GenBank/DDBJ databases">
        <title>Microlunatus dokdonensis sp. nov. isolated from the rhizospheric soil of the wild plant Elymus tsukushiensis.</title>
        <authorList>
            <person name="Ghim S.-Y."/>
            <person name="Hwang Y.-J."/>
            <person name="Son J.-S."/>
            <person name="Shin J.-H."/>
        </authorList>
    </citation>
    <scope>NUCLEOTIDE SEQUENCE [LARGE SCALE GENOMIC DNA]</scope>
    <source>
        <strain evidence="2 3">KUDC0627</strain>
    </source>
</reference>
<dbReference type="RefSeq" id="WP_143988143.1">
    <property type="nucleotide sequence ID" value="NZ_CP041692.1"/>
</dbReference>
<name>A0A516Q4A2_9ACTN</name>
<dbReference type="EMBL" id="CP041692">
    <property type="protein sequence ID" value="QDP98202.1"/>
    <property type="molecule type" value="Genomic_DNA"/>
</dbReference>
<sequence length="166" mass="17866">MEARADRGKTKRTYRGTGYWVLQIGACAVIGLACLAAGGFLLFAPDSVTCPAGGCDDNAGGGLLVLLIGIGLIITMVVVIRLFVRSTKEQRAVYAWAIMQQYWADGPAGPLNVPTGVAQDARTLQVAAQARRGELSRKEIDRLQALRPDVPYPGRLPSYFEDGKRT</sequence>
<proteinExistence type="predicted"/>
<gene>
    <name evidence="2" type="ORF">FOE78_21905</name>
</gene>